<gene>
    <name evidence="2" type="ORF">CR513_29387</name>
</gene>
<accession>A0A371GEH9</accession>
<reference evidence="2" key="1">
    <citation type="submission" date="2018-05" db="EMBL/GenBank/DDBJ databases">
        <title>Draft genome of Mucuna pruriens seed.</title>
        <authorList>
            <person name="Nnadi N.E."/>
            <person name="Vos R."/>
            <person name="Hasami M.H."/>
            <person name="Devisetty U.K."/>
            <person name="Aguiy J.C."/>
        </authorList>
    </citation>
    <scope>NUCLEOTIDE SEQUENCE [LARGE SCALE GENOMIC DNA]</scope>
    <source>
        <strain evidence="2">JCA_2017</strain>
    </source>
</reference>
<feature type="non-terminal residue" evidence="2">
    <location>
        <position position="1"/>
    </location>
</feature>
<evidence type="ECO:0000313" key="2">
    <source>
        <dbReference type="EMBL" id="RDX88955.1"/>
    </source>
</evidence>
<dbReference type="EMBL" id="QJKJ01005802">
    <property type="protein sequence ID" value="RDX88955.1"/>
    <property type="molecule type" value="Genomic_DNA"/>
</dbReference>
<keyword evidence="1" id="KW-0812">Transmembrane</keyword>
<keyword evidence="3" id="KW-1185">Reference proteome</keyword>
<dbReference type="AlphaFoldDB" id="A0A371GEH9"/>
<keyword evidence="1" id="KW-0472">Membrane</keyword>
<proteinExistence type="predicted"/>
<name>A0A371GEH9_MUCPR</name>
<keyword evidence="1" id="KW-1133">Transmembrane helix</keyword>
<protein>
    <submittedName>
        <fullName evidence="2">Uncharacterized protein</fullName>
    </submittedName>
</protein>
<dbReference type="Proteomes" id="UP000257109">
    <property type="component" value="Unassembled WGS sequence"/>
</dbReference>
<evidence type="ECO:0000256" key="1">
    <source>
        <dbReference type="SAM" id="Phobius"/>
    </source>
</evidence>
<feature type="transmembrane region" description="Helical" evidence="1">
    <location>
        <begin position="26"/>
        <end position="44"/>
    </location>
</feature>
<feature type="transmembrane region" description="Helical" evidence="1">
    <location>
        <begin position="50"/>
        <end position="68"/>
    </location>
</feature>
<comment type="caution">
    <text evidence="2">The sequence shown here is derived from an EMBL/GenBank/DDBJ whole genome shotgun (WGS) entry which is preliminary data.</text>
</comment>
<evidence type="ECO:0000313" key="3">
    <source>
        <dbReference type="Proteomes" id="UP000257109"/>
    </source>
</evidence>
<sequence>MKDLGEDYMILGIKIQKKLKMVFHRVKLIIFDIVLTRTICYSSIHLKKNGGTNILKILIMTIGMLFCTSKISKSYLRRILLCKLRDVFTLRSGAMSWKSTKQECIARSRSRKVKRLNR</sequence>
<organism evidence="2 3">
    <name type="scientific">Mucuna pruriens</name>
    <name type="common">Velvet bean</name>
    <name type="synonym">Dolichos pruriens</name>
    <dbReference type="NCBI Taxonomy" id="157652"/>
    <lineage>
        <taxon>Eukaryota</taxon>
        <taxon>Viridiplantae</taxon>
        <taxon>Streptophyta</taxon>
        <taxon>Embryophyta</taxon>
        <taxon>Tracheophyta</taxon>
        <taxon>Spermatophyta</taxon>
        <taxon>Magnoliopsida</taxon>
        <taxon>eudicotyledons</taxon>
        <taxon>Gunneridae</taxon>
        <taxon>Pentapetalae</taxon>
        <taxon>rosids</taxon>
        <taxon>fabids</taxon>
        <taxon>Fabales</taxon>
        <taxon>Fabaceae</taxon>
        <taxon>Papilionoideae</taxon>
        <taxon>50 kb inversion clade</taxon>
        <taxon>NPAAA clade</taxon>
        <taxon>indigoferoid/millettioid clade</taxon>
        <taxon>Phaseoleae</taxon>
        <taxon>Mucuna</taxon>
    </lineage>
</organism>